<feature type="transmembrane region" description="Helical" evidence="1">
    <location>
        <begin position="17"/>
        <end position="39"/>
    </location>
</feature>
<keyword evidence="3" id="KW-1185">Reference proteome</keyword>
<keyword evidence="1" id="KW-1133">Transmembrane helix</keyword>
<keyword evidence="1" id="KW-0472">Membrane</keyword>
<dbReference type="Proteomes" id="UP000642094">
    <property type="component" value="Unassembled WGS sequence"/>
</dbReference>
<name>A0ABR7ZY74_9CYAN</name>
<gene>
    <name evidence="2" type="ORF">H6F41_11320</name>
</gene>
<comment type="caution">
    <text evidence="2">The sequence shown here is derived from an EMBL/GenBank/DDBJ whole genome shotgun (WGS) entry which is preliminary data.</text>
</comment>
<protein>
    <submittedName>
        <fullName evidence="2">Uncharacterized protein</fullName>
    </submittedName>
</protein>
<keyword evidence="1" id="KW-0812">Transmembrane</keyword>
<reference evidence="2 3" key="1">
    <citation type="journal article" date="2020" name="ISME J.">
        <title>Comparative genomics reveals insights into cyanobacterial evolution and habitat adaptation.</title>
        <authorList>
            <person name="Chen M.Y."/>
            <person name="Teng W.K."/>
            <person name="Zhao L."/>
            <person name="Hu C.X."/>
            <person name="Zhou Y.K."/>
            <person name="Han B.P."/>
            <person name="Song L.R."/>
            <person name="Shu W.S."/>
        </authorList>
    </citation>
    <scope>NUCLEOTIDE SEQUENCE [LARGE SCALE GENOMIC DNA]</scope>
    <source>
        <strain evidence="2 3">FACHB-723</strain>
    </source>
</reference>
<evidence type="ECO:0000256" key="1">
    <source>
        <dbReference type="SAM" id="Phobius"/>
    </source>
</evidence>
<proteinExistence type="predicted"/>
<organism evidence="2 3">
    <name type="scientific">Pseudanabaena mucicola FACHB-723</name>
    <dbReference type="NCBI Taxonomy" id="2692860"/>
    <lineage>
        <taxon>Bacteria</taxon>
        <taxon>Bacillati</taxon>
        <taxon>Cyanobacteriota</taxon>
        <taxon>Cyanophyceae</taxon>
        <taxon>Pseudanabaenales</taxon>
        <taxon>Pseudanabaenaceae</taxon>
        <taxon>Pseudanabaena</taxon>
    </lineage>
</organism>
<accession>A0ABR7ZY74</accession>
<sequence length="172" mass="19351">MALVIATQESIPLPINLVVFCVALIVLLIMLVIVLSLRVMKLQKMIKLRTNQINQIYVQNNLPKTLVATSVNRQRHAPKSKHPSHSKTQTRLYQQPLNTRINTQINTQRLTRQSLRVKKSRRLLLLAIMLAIVTGIAIALIQFGNVFISSEYYLPVGMGIGFLMLIGAISAR</sequence>
<feature type="transmembrane region" description="Helical" evidence="1">
    <location>
        <begin position="123"/>
        <end position="146"/>
    </location>
</feature>
<evidence type="ECO:0000313" key="3">
    <source>
        <dbReference type="Proteomes" id="UP000642094"/>
    </source>
</evidence>
<dbReference type="EMBL" id="JACJQB010000021">
    <property type="protein sequence ID" value="MBD2188729.1"/>
    <property type="molecule type" value="Genomic_DNA"/>
</dbReference>
<evidence type="ECO:0000313" key="2">
    <source>
        <dbReference type="EMBL" id="MBD2188729.1"/>
    </source>
</evidence>
<feature type="transmembrane region" description="Helical" evidence="1">
    <location>
        <begin position="152"/>
        <end position="171"/>
    </location>
</feature>